<accession>A0A067QKQ7</accession>
<dbReference type="Pfam" id="PF19977">
    <property type="entry name" value="xRRM"/>
    <property type="match status" value="1"/>
</dbReference>
<dbReference type="HOGENOM" id="CLU_022035_0_0_1"/>
<dbReference type="OrthoDB" id="439993at2759"/>
<feature type="compositionally biased region" description="Polar residues" evidence="3">
    <location>
        <begin position="31"/>
        <end position="46"/>
    </location>
</feature>
<keyword evidence="1 2" id="KW-0694">RNA-binding</keyword>
<dbReference type="InParanoid" id="A0A067QKQ7"/>
<dbReference type="InterPro" id="IPR045537">
    <property type="entry name" value="Lar7_xRRM"/>
</dbReference>
<reference evidence="6" key="1">
    <citation type="journal article" date="2014" name="Proc. Natl. Acad. Sci. U.S.A.">
        <title>Extensive sampling of basidiomycete genomes demonstrates inadequacy of the white-rot/brown-rot paradigm for wood decay fungi.</title>
        <authorList>
            <person name="Riley R."/>
            <person name="Salamov A.A."/>
            <person name="Brown D.W."/>
            <person name="Nagy L.G."/>
            <person name="Floudas D."/>
            <person name="Held B.W."/>
            <person name="Levasseur A."/>
            <person name="Lombard V."/>
            <person name="Morin E."/>
            <person name="Otillar R."/>
            <person name="Lindquist E.A."/>
            <person name="Sun H."/>
            <person name="LaButti K.M."/>
            <person name="Schmutz J."/>
            <person name="Jabbour D."/>
            <person name="Luo H."/>
            <person name="Baker S.E."/>
            <person name="Pisabarro A.G."/>
            <person name="Walton J.D."/>
            <person name="Blanchette R.A."/>
            <person name="Henrissat B."/>
            <person name="Martin F."/>
            <person name="Cullen D."/>
            <person name="Hibbett D.S."/>
            <person name="Grigoriev I.V."/>
        </authorList>
    </citation>
    <scope>NUCLEOTIDE SEQUENCE [LARGE SCALE GENOMIC DNA]</scope>
    <source>
        <strain evidence="6">MUCL 33604</strain>
    </source>
</reference>
<evidence type="ECO:0000256" key="3">
    <source>
        <dbReference type="SAM" id="MobiDB-lite"/>
    </source>
</evidence>
<dbReference type="EMBL" id="KL197709">
    <property type="protein sequence ID" value="KDQ64102.1"/>
    <property type="molecule type" value="Genomic_DNA"/>
</dbReference>
<evidence type="ECO:0000313" key="6">
    <source>
        <dbReference type="Proteomes" id="UP000027265"/>
    </source>
</evidence>
<feature type="region of interest" description="Disordered" evidence="3">
    <location>
        <begin position="369"/>
        <end position="446"/>
    </location>
</feature>
<dbReference type="InterPro" id="IPR035979">
    <property type="entry name" value="RBD_domain_sf"/>
</dbReference>
<dbReference type="GO" id="GO:1990904">
    <property type="term" value="C:ribonucleoprotein complex"/>
    <property type="evidence" value="ECO:0007669"/>
    <property type="project" value="UniProtKB-UniRule"/>
</dbReference>
<evidence type="ECO:0000259" key="4">
    <source>
        <dbReference type="PROSITE" id="PS51939"/>
    </source>
</evidence>
<protein>
    <recommendedName>
        <fullName evidence="4">XRRM domain-containing protein</fullName>
    </recommendedName>
</protein>
<dbReference type="GO" id="GO:0070034">
    <property type="term" value="F:telomerase RNA binding"/>
    <property type="evidence" value="ECO:0007669"/>
    <property type="project" value="InterPro"/>
</dbReference>
<dbReference type="InterPro" id="IPR014886">
    <property type="entry name" value="La_xRRM"/>
</dbReference>
<dbReference type="PROSITE" id="PS51939">
    <property type="entry name" value="XRRM"/>
    <property type="match status" value="1"/>
</dbReference>
<keyword evidence="6" id="KW-1185">Reference proteome</keyword>
<dbReference type="Gene3D" id="3.30.70.330">
    <property type="match status" value="1"/>
</dbReference>
<dbReference type="AlphaFoldDB" id="A0A067QKQ7"/>
<dbReference type="SUPFAM" id="SSF54928">
    <property type="entry name" value="RNA-binding domain, RBD"/>
    <property type="match status" value="1"/>
</dbReference>
<gene>
    <name evidence="5" type="ORF">JAAARDRAFT_27728</name>
</gene>
<sequence>MSTGFQFVPRKLGKASQNQGRTRRLPAGATVVSSRETVESPKSSIGASEEADGFEPREAQHYGTQPGGWGKGKEKETDMSIPQDDYGILISLALSDYALWSEPDLRRTIESNSEGFIPLSFIFQHSPYFAHISNPSELLAVKSIRALTSDVGALEVRMLVSSPSRANWYKKEVGNVRDVLGGHEVRRSDWVDMVERVGGTSRDFWEKRCVSLENIPAAYRTIPGIYRFATIILSSTDSHLPAVQNIILPAHHLDKPGDKPKCKGFALVTLFRTEDVDRILEEWPWKPIRHPPVPTGSVADLKGKGSSLDEEDDDDESVDAEAYGDDSREEELRVEARILGFRTLSKRKWDELKDEYLAYRQRLLDEAASFDSHSHSQSQPSTKQQPGSRTRDDGEEDGRQGSTKRKRSVEDAAEKAPPSQTRQETRKQTPLPPPSTLNGSGSQPLTIVSPYPPNCLLFVRNVHPSTNKTTLRTLFSRTLTASAQNGSDESKAGGGDTDGLDYVDFTKGMDSCYLRVATPDHNSLLVEHFATFPIIQRDGLDAEGAKLLSTSSTSKGQEGQPIEVEAVTGKKEDLYWDKVPEKIRRAAVERALRGAVADGGRHIEDGDEDKAKRKRKRKKY</sequence>
<dbReference type="InterPro" id="IPR012677">
    <property type="entry name" value="Nucleotide-bd_a/b_plait_sf"/>
</dbReference>
<dbReference type="STRING" id="933084.A0A067QKQ7"/>
<name>A0A067QKQ7_9AGAM</name>
<feature type="compositionally biased region" description="Polar residues" evidence="3">
    <location>
        <begin position="375"/>
        <end position="388"/>
    </location>
</feature>
<evidence type="ECO:0000313" key="5">
    <source>
        <dbReference type="EMBL" id="KDQ64102.1"/>
    </source>
</evidence>
<feature type="region of interest" description="Disordered" evidence="3">
    <location>
        <begin position="1"/>
        <end position="78"/>
    </location>
</feature>
<feature type="region of interest" description="Disordered" evidence="3">
    <location>
        <begin position="291"/>
        <end position="329"/>
    </location>
</feature>
<evidence type="ECO:0000256" key="2">
    <source>
        <dbReference type="PROSITE-ProRule" id="PRU01288"/>
    </source>
</evidence>
<feature type="region of interest" description="Disordered" evidence="3">
    <location>
        <begin position="596"/>
        <end position="620"/>
    </location>
</feature>
<feature type="domain" description="XRRM" evidence="4">
    <location>
        <begin position="450"/>
        <end position="609"/>
    </location>
</feature>
<organism evidence="5 6">
    <name type="scientific">Jaapia argillacea MUCL 33604</name>
    <dbReference type="NCBI Taxonomy" id="933084"/>
    <lineage>
        <taxon>Eukaryota</taxon>
        <taxon>Fungi</taxon>
        <taxon>Dikarya</taxon>
        <taxon>Basidiomycota</taxon>
        <taxon>Agaricomycotina</taxon>
        <taxon>Agaricomycetes</taxon>
        <taxon>Agaricomycetidae</taxon>
        <taxon>Jaapiales</taxon>
        <taxon>Jaapiaceae</taxon>
        <taxon>Jaapia</taxon>
    </lineage>
</organism>
<proteinExistence type="predicted"/>
<feature type="compositionally biased region" description="Acidic residues" evidence="3">
    <location>
        <begin position="308"/>
        <end position="329"/>
    </location>
</feature>
<dbReference type="GO" id="GO:1904868">
    <property type="term" value="P:telomerase catalytic core complex assembly"/>
    <property type="evidence" value="ECO:0007669"/>
    <property type="project" value="InterPro"/>
</dbReference>
<feature type="compositionally biased region" description="Polar residues" evidence="3">
    <location>
        <begin position="436"/>
        <end position="446"/>
    </location>
</feature>
<evidence type="ECO:0000256" key="1">
    <source>
        <dbReference type="ARBA" id="ARBA00022884"/>
    </source>
</evidence>
<dbReference type="Proteomes" id="UP000027265">
    <property type="component" value="Unassembled WGS sequence"/>
</dbReference>